<sequence>MNILYTNFHGDYGGGQDTYVRDLAVAMSRHHRVTVASPEGSRLSRLLSDSPGVTIFDMEFKPRWNRLCVEIVRLRQLIVAERFDVIHVNGSADHRQVMLALLGCRRRPAVVLTKHNTYRADSFGNLLRARLATDHTIAVSDYVADMLAFRSPYGNVTVIKHGVRQPAAERLASDEIRRRKTALFGPSGADAIVLGSSAGTAPEKGWMDLIAALGRLPDHERERFRVLLVGAEPSGEQREQIARHGMTSRIACTGRLDDVRTPFSIVDVSFVLSYHESLSYACREAMSLGCPAIVTRVGGLPENVEPGVDGWVVPPREPEAIEPILRAIAREPGCVHAMGRSAQLKGKREFSFDRFVEATLSVYQNSIRHNPYRRVTSMRSV</sequence>
<dbReference type="Pfam" id="PF13439">
    <property type="entry name" value="Glyco_transf_4"/>
    <property type="match status" value="1"/>
</dbReference>
<reference evidence="4 5" key="1">
    <citation type="submission" date="2019-09" db="EMBL/GenBank/DDBJ databases">
        <authorList>
            <person name="Depoorter E."/>
        </authorList>
    </citation>
    <scope>NUCLEOTIDE SEQUENCE [LARGE SCALE GENOMIC DNA]</scope>
    <source>
        <strain evidence="4">LMG 30113</strain>
    </source>
</reference>
<accession>A0A6J5DQF0</accession>
<dbReference type="EMBL" id="CABVQD010000007">
    <property type="protein sequence ID" value="VWB62410.1"/>
    <property type="molecule type" value="Genomic_DNA"/>
</dbReference>
<dbReference type="PANTHER" id="PTHR12526:SF510">
    <property type="entry name" value="D-INOSITOL 3-PHOSPHATE GLYCOSYLTRANSFERASE"/>
    <property type="match status" value="1"/>
</dbReference>
<evidence type="ECO:0000313" key="5">
    <source>
        <dbReference type="Proteomes" id="UP000494330"/>
    </source>
</evidence>
<dbReference type="RefSeq" id="WP_034196897.1">
    <property type="nucleotide sequence ID" value="NZ_CABVQD010000007.1"/>
</dbReference>
<keyword evidence="5" id="KW-1185">Reference proteome</keyword>
<dbReference type="Proteomes" id="UP000494330">
    <property type="component" value="Unassembled WGS sequence"/>
</dbReference>
<gene>
    <name evidence="4" type="ORF">BPA30113_02773</name>
</gene>
<keyword evidence="2 4" id="KW-0808">Transferase</keyword>
<dbReference type="InterPro" id="IPR028098">
    <property type="entry name" value="Glyco_trans_4-like_N"/>
</dbReference>
<dbReference type="Gene3D" id="3.40.50.2000">
    <property type="entry name" value="Glycogen Phosphorylase B"/>
    <property type="match status" value="2"/>
</dbReference>
<dbReference type="SUPFAM" id="SSF53756">
    <property type="entry name" value="UDP-Glycosyltransferase/glycogen phosphorylase"/>
    <property type="match status" value="1"/>
</dbReference>
<dbReference type="Pfam" id="PF13692">
    <property type="entry name" value="Glyco_trans_1_4"/>
    <property type="match status" value="1"/>
</dbReference>
<dbReference type="GO" id="GO:0016757">
    <property type="term" value="F:glycosyltransferase activity"/>
    <property type="evidence" value="ECO:0007669"/>
    <property type="project" value="UniProtKB-KW"/>
</dbReference>
<evidence type="ECO:0000259" key="3">
    <source>
        <dbReference type="Pfam" id="PF13439"/>
    </source>
</evidence>
<dbReference type="AlphaFoldDB" id="A0A6J5DQF0"/>
<evidence type="ECO:0000256" key="1">
    <source>
        <dbReference type="ARBA" id="ARBA00022676"/>
    </source>
</evidence>
<name>A0A6J5DQF0_9BURK</name>
<evidence type="ECO:0000256" key="2">
    <source>
        <dbReference type="ARBA" id="ARBA00022679"/>
    </source>
</evidence>
<dbReference type="PANTHER" id="PTHR12526">
    <property type="entry name" value="GLYCOSYLTRANSFERASE"/>
    <property type="match status" value="1"/>
</dbReference>
<protein>
    <submittedName>
        <fullName evidence="4">Glycosyl transferase family 1</fullName>
    </submittedName>
</protein>
<organism evidence="4 5">
    <name type="scientific">Burkholderia paludis</name>
    <dbReference type="NCBI Taxonomy" id="1506587"/>
    <lineage>
        <taxon>Bacteria</taxon>
        <taxon>Pseudomonadati</taxon>
        <taxon>Pseudomonadota</taxon>
        <taxon>Betaproteobacteria</taxon>
        <taxon>Burkholderiales</taxon>
        <taxon>Burkholderiaceae</taxon>
        <taxon>Burkholderia</taxon>
        <taxon>Burkholderia cepacia complex</taxon>
    </lineage>
</organism>
<evidence type="ECO:0000313" key="4">
    <source>
        <dbReference type="EMBL" id="VWB62410.1"/>
    </source>
</evidence>
<keyword evidence="1" id="KW-0328">Glycosyltransferase</keyword>
<proteinExistence type="predicted"/>
<feature type="domain" description="Glycosyltransferase subfamily 4-like N-terminal" evidence="3">
    <location>
        <begin position="14"/>
        <end position="163"/>
    </location>
</feature>